<evidence type="ECO:0000256" key="1">
    <source>
        <dbReference type="SAM" id="SignalP"/>
    </source>
</evidence>
<organism evidence="2 3">
    <name type="scientific">Phytophthora aleatoria</name>
    <dbReference type="NCBI Taxonomy" id="2496075"/>
    <lineage>
        <taxon>Eukaryota</taxon>
        <taxon>Sar</taxon>
        <taxon>Stramenopiles</taxon>
        <taxon>Oomycota</taxon>
        <taxon>Peronosporomycetes</taxon>
        <taxon>Peronosporales</taxon>
        <taxon>Peronosporaceae</taxon>
        <taxon>Phytophthora</taxon>
    </lineage>
</organism>
<feature type="chain" id="PRO_5035293250" description="Phytotoxin PcF domain-containing protein" evidence="1">
    <location>
        <begin position="25"/>
        <end position="86"/>
    </location>
</feature>
<keyword evidence="1" id="KW-0732">Signal</keyword>
<evidence type="ECO:0000313" key="2">
    <source>
        <dbReference type="EMBL" id="KAG6963520.1"/>
    </source>
</evidence>
<sequence>MTNSKICFAAFIAIVATTCDPASAQPQRVCQPSCGAQFSDQNVWIATCCQQKGAVSDDAFNKCCASELQHRQPLQVGRPRFCSMSF</sequence>
<feature type="signal peptide" evidence="1">
    <location>
        <begin position="1"/>
        <end position="24"/>
    </location>
</feature>
<accession>A0A8J5MFS4</accession>
<keyword evidence="3" id="KW-1185">Reference proteome</keyword>
<protein>
    <recommendedName>
        <fullName evidence="4">Phytotoxin PcF domain-containing protein</fullName>
    </recommendedName>
</protein>
<dbReference type="Proteomes" id="UP000709295">
    <property type="component" value="Unassembled WGS sequence"/>
</dbReference>
<evidence type="ECO:0000313" key="3">
    <source>
        <dbReference type="Proteomes" id="UP000709295"/>
    </source>
</evidence>
<comment type="caution">
    <text evidence="2">The sequence shown here is derived from an EMBL/GenBank/DDBJ whole genome shotgun (WGS) entry which is preliminary data.</text>
</comment>
<proteinExistence type="predicted"/>
<gene>
    <name evidence="2" type="ORF">JG688_00008097</name>
</gene>
<dbReference type="EMBL" id="JAENGY010000415">
    <property type="protein sequence ID" value="KAG6963520.1"/>
    <property type="molecule type" value="Genomic_DNA"/>
</dbReference>
<dbReference type="AlphaFoldDB" id="A0A8J5MFS4"/>
<evidence type="ECO:0008006" key="4">
    <source>
        <dbReference type="Google" id="ProtNLM"/>
    </source>
</evidence>
<reference evidence="2" key="1">
    <citation type="submission" date="2021-01" db="EMBL/GenBank/DDBJ databases">
        <title>Phytophthora aleatoria, a newly-described species from Pinus radiata is distinct from Phytophthora cactorum isolates based on comparative genomics.</title>
        <authorList>
            <person name="Mcdougal R."/>
            <person name="Panda P."/>
            <person name="Williams N."/>
            <person name="Studholme D.J."/>
        </authorList>
    </citation>
    <scope>NUCLEOTIDE SEQUENCE</scope>
    <source>
        <strain evidence="2">NZFS 4037</strain>
    </source>
</reference>
<name>A0A8J5MFS4_9STRA</name>